<feature type="transmembrane region" description="Helical" evidence="5">
    <location>
        <begin position="86"/>
        <end position="107"/>
    </location>
</feature>
<dbReference type="PANTHER" id="PTHR23507:SF1">
    <property type="entry name" value="FI18259P1-RELATED"/>
    <property type="match status" value="1"/>
</dbReference>
<accession>A0A8S9YJ40</accession>
<feature type="transmembrane region" description="Helical" evidence="5">
    <location>
        <begin position="233"/>
        <end position="256"/>
    </location>
</feature>
<comment type="caution">
    <text evidence="6">The sequence shown here is derived from an EMBL/GenBank/DDBJ whole genome shotgun (WGS) entry which is preliminary data.</text>
</comment>
<feature type="transmembrane region" description="Helical" evidence="5">
    <location>
        <begin position="13"/>
        <end position="36"/>
    </location>
</feature>
<evidence type="ECO:0008006" key="8">
    <source>
        <dbReference type="Google" id="ProtNLM"/>
    </source>
</evidence>
<dbReference type="SUPFAM" id="SSF103473">
    <property type="entry name" value="MFS general substrate transporter"/>
    <property type="match status" value="2"/>
</dbReference>
<keyword evidence="3 5" id="KW-1133">Transmembrane helix</keyword>
<dbReference type="InterPro" id="IPR036259">
    <property type="entry name" value="MFS_trans_sf"/>
</dbReference>
<evidence type="ECO:0000256" key="1">
    <source>
        <dbReference type="ARBA" id="ARBA00004141"/>
    </source>
</evidence>
<name>A0A8S9YJ40_9TREM</name>
<dbReference type="Proteomes" id="UP000822476">
    <property type="component" value="Unassembled WGS sequence"/>
</dbReference>
<keyword evidence="4 5" id="KW-0472">Membrane</keyword>
<dbReference type="EMBL" id="JTDE01004739">
    <property type="protein sequence ID" value="KAF7253041.1"/>
    <property type="molecule type" value="Genomic_DNA"/>
</dbReference>
<reference evidence="6" key="1">
    <citation type="submission" date="2019-07" db="EMBL/GenBank/DDBJ databases">
        <title>Annotation for the trematode Paragonimus miyazaki's.</title>
        <authorList>
            <person name="Choi Y.-J."/>
        </authorList>
    </citation>
    <scope>NUCLEOTIDE SEQUENCE</scope>
    <source>
        <strain evidence="6">Japan</strain>
    </source>
</reference>
<evidence type="ECO:0000313" key="7">
    <source>
        <dbReference type="Proteomes" id="UP000822476"/>
    </source>
</evidence>
<feature type="transmembrane region" description="Helical" evidence="5">
    <location>
        <begin position="456"/>
        <end position="477"/>
    </location>
</feature>
<dbReference type="Gene3D" id="1.20.1250.20">
    <property type="entry name" value="MFS general substrate transporter like domains"/>
    <property type="match status" value="1"/>
</dbReference>
<feature type="transmembrane region" description="Helical" evidence="5">
    <location>
        <begin position="553"/>
        <end position="574"/>
    </location>
</feature>
<dbReference type="AlphaFoldDB" id="A0A8S9YJ40"/>
<feature type="transmembrane region" description="Helical" evidence="5">
    <location>
        <begin position="521"/>
        <end position="547"/>
    </location>
</feature>
<dbReference type="GO" id="GO:0022857">
    <property type="term" value="F:transmembrane transporter activity"/>
    <property type="evidence" value="ECO:0007669"/>
    <property type="project" value="TreeGrafter"/>
</dbReference>
<dbReference type="PANTHER" id="PTHR23507">
    <property type="entry name" value="ZGC:174356"/>
    <property type="match status" value="1"/>
</dbReference>
<dbReference type="OrthoDB" id="3026777at2759"/>
<keyword evidence="7" id="KW-1185">Reference proteome</keyword>
<gene>
    <name evidence="6" type="ORF">EG68_08690</name>
</gene>
<evidence type="ECO:0000256" key="3">
    <source>
        <dbReference type="ARBA" id="ARBA00022989"/>
    </source>
</evidence>
<evidence type="ECO:0000256" key="4">
    <source>
        <dbReference type="ARBA" id="ARBA00023136"/>
    </source>
</evidence>
<comment type="subcellular location">
    <subcellularLocation>
        <location evidence="1">Membrane</location>
        <topology evidence="1">Multi-pass membrane protein</topology>
    </subcellularLocation>
</comment>
<feature type="transmembrane region" description="Helical" evidence="5">
    <location>
        <begin position="489"/>
        <end position="509"/>
    </location>
</feature>
<feature type="transmembrane region" description="Helical" evidence="5">
    <location>
        <begin position="206"/>
        <end position="227"/>
    </location>
</feature>
<evidence type="ECO:0000256" key="2">
    <source>
        <dbReference type="ARBA" id="ARBA00022692"/>
    </source>
</evidence>
<keyword evidence="2 5" id="KW-0812">Transmembrane</keyword>
<feature type="transmembrane region" description="Helical" evidence="5">
    <location>
        <begin position="325"/>
        <end position="350"/>
    </location>
</feature>
<protein>
    <recommendedName>
        <fullName evidence="8">Adenylate cyclase</fullName>
    </recommendedName>
</protein>
<proteinExistence type="predicted"/>
<sequence length="591" mass="64039">MFLSIDHTPHTKVGHVCLIVFFVFLANLTVTGFNFVTNQYVLYRYSEDAGLPYVTSASQNYKNLSLSVRTYNDDIHDRVQAKTANFLGLLDLLSLGCSIVVVLYVGYLSDRYGRLLAIGVVLLGQGLSHAVTACVVLLHLPVLVLIVASLSRGVIGGGLIALITQVGVCFADMTQLPAIVADNMDGPCDNQVKVQPDRSKMERNRLILFGVFDAAIMFSNALSYSLMGPIVERLGFIASVLGLLSLYCIPVILIWFMPETRHLSLSASDSVPVNTYSSMQARADSSLDLLNSPDCPAVMQPTSRSTSYGLVATWAIVKSQHPATLLIMIIVFLYCIFVLSDTQFTFLYLMSSPFCWTPEGVGLYNGLCHFILAIVSVTLTLITAWSMRAKSTPTELTASIPGSRSASGSRLALLDAEDVVAEIVVSSASVSAADSRNIPLRQQTHLHVIRSRLRMLIYLSCGLFMITMSKIIMGFAFKLSNPLCNAAVFVALIFNFVRAAVVPTLKSFLSSLHSVNNQGRLFSLFGIAEYFGFMVGTPGLAAIYAATVGLFPGAVYLLSAGLGAITVALALLLLHSAIRELSVLHAKDRIE</sequence>
<evidence type="ECO:0000256" key="5">
    <source>
        <dbReference type="SAM" id="Phobius"/>
    </source>
</evidence>
<feature type="transmembrane region" description="Helical" evidence="5">
    <location>
        <begin position="362"/>
        <end position="385"/>
    </location>
</feature>
<dbReference type="GO" id="GO:0016020">
    <property type="term" value="C:membrane"/>
    <property type="evidence" value="ECO:0007669"/>
    <property type="project" value="UniProtKB-SubCell"/>
</dbReference>
<evidence type="ECO:0000313" key="6">
    <source>
        <dbReference type="EMBL" id="KAF7253041.1"/>
    </source>
</evidence>
<organism evidence="6 7">
    <name type="scientific">Paragonimus skrjabini miyazakii</name>
    <dbReference type="NCBI Taxonomy" id="59628"/>
    <lineage>
        <taxon>Eukaryota</taxon>
        <taxon>Metazoa</taxon>
        <taxon>Spiralia</taxon>
        <taxon>Lophotrochozoa</taxon>
        <taxon>Platyhelminthes</taxon>
        <taxon>Trematoda</taxon>
        <taxon>Digenea</taxon>
        <taxon>Plagiorchiida</taxon>
        <taxon>Troglotremata</taxon>
        <taxon>Troglotrematidae</taxon>
        <taxon>Paragonimus</taxon>
    </lineage>
</organism>